<dbReference type="OrthoDB" id="100212at2"/>
<reference evidence="2 3" key="1">
    <citation type="submission" date="2019-01" db="EMBL/GenBank/DDBJ databases">
        <authorList>
            <person name="Chen W.-M."/>
        </authorList>
    </citation>
    <scope>NUCLEOTIDE SEQUENCE [LARGE SCALE GENOMIC DNA]</scope>
    <source>
        <strain evidence="2 3">ICH-3</strain>
    </source>
</reference>
<protein>
    <recommendedName>
        <fullName evidence="4">Peptidase S9 prolyl oligopeptidase catalytic domain-containing protein</fullName>
    </recommendedName>
</protein>
<sequence length="807" mass="89448">MSQAREPGHVRLRFRFFTVSGRVAPALCLAAITSLGHAAANGEGPTVRDVVEFTRIVQPRNGDPDQLAAQVSPDGRRAFIVTRRADVATDTNRYEILLLDVRPERLADGNPEPVQTLITVEARTDENYMDPSVQDVRWAGDRTLLMRARMDDAGFQVYSLDVATRRLRQLTFESRRLVSFAVSQSLDRVVYAAQVPQPPMLPGRHAVVVGNQSFWSVKHGQDDWRAQRRYYQYFVAEAGADRPARSLGEVFPEAGNALPGVDISPDGRWALLHRWEPERQLAWGRDYPLVAVATHRYGPSVSVDPLGYFSRPSHYVPRRLVAWRLDDASPQDVIDAADDALPGDLQRRGDRLWMGGGQSVLIGGTHLPVSDTSDGPEGVRRSHVVEYWPDENRSQVVTALSGRLGELLPVRGRPDRFAVTDAAGRRLFERLPNGGWVQVRATQGTAATSTGPSAIGPEWRLRVAEGLDVPPDVVADGPEGRSVKLTTLNPQFDPDRWGRMQPFTWSDDRGRRWDGGLMTPHRVDRTARHALVIQTYGFAPDRFYLDGSNRGDGHSSGFAGRAFLREGILVLALPIRAATGAPKGEREAILAFIDAVRGAVDTLVADGLVDRDRVGILGWSATGERVLNLVTFGDVPMKAASILDGDANTLFSAAITYAASDNVLARKERTNEGSPFGATLAKWVSNDPSLHTDCIRTALRIETYGPWVLNNWDIYALMRRQYKPVEMVVIPGGSHALSRPAERMVSLQGNVDWHRFWLKGEERSEVVVPGETAEDLRQQYLRWRQMVDLKRADDAKPPCAARRDAGS</sequence>
<evidence type="ECO:0000313" key="3">
    <source>
        <dbReference type="Proteomes" id="UP000288178"/>
    </source>
</evidence>
<feature type="signal peptide" evidence="1">
    <location>
        <begin position="1"/>
        <end position="38"/>
    </location>
</feature>
<dbReference type="EMBL" id="SACT01000005">
    <property type="protein sequence ID" value="RVT50616.1"/>
    <property type="molecule type" value="Genomic_DNA"/>
</dbReference>
<dbReference type="Gene3D" id="2.120.10.30">
    <property type="entry name" value="TolB, C-terminal domain"/>
    <property type="match status" value="1"/>
</dbReference>
<keyword evidence="1" id="KW-0732">Signal</keyword>
<keyword evidence="3" id="KW-1185">Reference proteome</keyword>
<evidence type="ECO:0008006" key="4">
    <source>
        <dbReference type="Google" id="ProtNLM"/>
    </source>
</evidence>
<evidence type="ECO:0000313" key="2">
    <source>
        <dbReference type="EMBL" id="RVT50616.1"/>
    </source>
</evidence>
<name>A0A437JTW7_9BURK</name>
<feature type="chain" id="PRO_5019346584" description="Peptidase S9 prolyl oligopeptidase catalytic domain-containing protein" evidence="1">
    <location>
        <begin position="39"/>
        <end position="807"/>
    </location>
</feature>
<organism evidence="2 3">
    <name type="scientific">Rubrivivax albus</name>
    <dbReference type="NCBI Taxonomy" id="2499835"/>
    <lineage>
        <taxon>Bacteria</taxon>
        <taxon>Pseudomonadati</taxon>
        <taxon>Pseudomonadota</taxon>
        <taxon>Betaproteobacteria</taxon>
        <taxon>Burkholderiales</taxon>
        <taxon>Sphaerotilaceae</taxon>
        <taxon>Rubrivivax</taxon>
    </lineage>
</organism>
<proteinExistence type="predicted"/>
<dbReference type="SUPFAM" id="SSF53474">
    <property type="entry name" value="alpha/beta-Hydrolases"/>
    <property type="match status" value="1"/>
</dbReference>
<dbReference type="AlphaFoldDB" id="A0A437JTW7"/>
<dbReference type="SUPFAM" id="SSF82171">
    <property type="entry name" value="DPP6 N-terminal domain-like"/>
    <property type="match status" value="1"/>
</dbReference>
<evidence type="ECO:0000256" key="1">
    <source>
        <dbReference type="SAM" id="SignalP"/>
    </source>
</evidence>
<dbReference type="Gene3D" id="3.40.50.1820">
    <property type="entry name" value="alpha/beta hydrolase"/>
    <property type="match status" value="1"/>
</dbReference>
<accession>A0A437JTW7</accession>
<dbReference type="InterPro" id="IPR029058">
    <property type="entry name" value="AB_hydrolase_fold"/>
</dbReference>
<dbReference type="Proteomes" id="UP000288178">
    <property type="component" value="Unassembled WGS sequence"/>
</dbReference>
<dbReference type="InterPro" id="IPR011042">
    <property type="entry name" value="6-blade_b-propeller_TolB-like"/>
</dbReference>
<comment type="caution">
    <text evidence="2">The sequence shown here is derived from an EMBL/GenBank/DDBJ whole genome shotgun (WGS) entry which is preliminary data.</text>
</comment>
<gene>
    <name evidence="2" type="ORF">ENE75_16635</name>
</gene>